<dbReference type="OrthoDB" id="9802525at2"/>
<dbReference type="Proteomes" id="UP000198867">
    <property type="component" value="Unassembled WGS sequence"/>
</dbReference>
<protein>
    <recommendedName>
        <fullName evidence="1">D-inositol 3-phosphate glycosyltransferase</fullName>
    </recommendedName>
</protein>
<sequence length="384" mass="41473">MNPNDQVVTPAHVLFVVNNYPPSVGGVETHVLHLASEIAASGSRATIVTLAEAASDRVEGNVRVVRLRRHFPVAGVISFPAPGASKRIAKAFGNDQVTTVSTHTRFFPMSAVGARVAKRIAAPVIHTEHGSDFVRSSSPMVSIASRFVDLTVGRWVLRNADVVLGVSEQVVAFVGKLAGVRAKVFYNAIDITKWSNVTVDPTTNEVPRFCFLGRLVAGKGWDDLLEAATQIRQRKNLDRFRIDIMGDGPDRLRLESRVASLGLDDVVRVHGQVPPQEVRDLLSGGVLVNPTVLSEGFQTTLLEAIAVGGQIVSYPVPGIDQLIADGVPVRKVRAGDTAALAIAMEAVALRPRPVLDPSILTKWSWDERGREYLRVVAGLRSGNR</sequence>
<dbReference type="Pfam" id="PF13692">
    <property type="entry name" value="Glyco_trans_1_4"/>
    <property type="match status" value="1"/>
</dbReference>
<name>A0A1I5DZN7_9MICO</name>
<keyword evidence="2" id="KW-0328">Glycosyltransferase</keyword>
<evidence type="ECO:0000256" key="1">
    <source>
        <dbReference type="ARBA" id="ARBA00021292"/>
    </source>
</evidence>
<dbReference type="Gene3D" id="3.40.50.2000">
    <property type="entry name" value="Glycogen Phosphorylase B"/>
    <property type="match status" value="2"/>
</dbReference>
<dbReference type="EMBL" id="FOVM01000012">
    <property type="protein sequence ID" value="SFO04744.1"/>
    <property type="molecule type" value="Genomic_DNA"/>
</dbReference>
<organism evidence="5 6">
    <name type="scientific">Mycetocola miduiensis</name>
    <dbReference type="NCBI Taxonomy" id="995034"/>
    <lineage>
        <taxon>Bacteria</taxon>
        <taxon>Bacillati</taxon>
        <taxon>Actinomycetota</taxon>
        <taxon>Actinomycetes</taxon>
        <taxon>Micrococcales</taxon>
        <taxon>Microbacteriaceae</taxon>
        <taxon>Mycetocola</taxon>
    </lineage>
</organism>
<dbReference type="RefSeq" id="WP_090713218.1">
    <property type="nucleotide sequence ID" value="NZ_FOVM01000012.1"/>
</dbReference>
<dbReference type="PANTHER" id="PTHR45947">
    <property type="entry name" value="SULFOQUINOVOSYL TRANSFERASE SQD2"/>
    <property type="match status" value="1"/>
</dbReference>
<dbReference type="GO" id="GO:0016757">
    <property type="term" value="F:glycosyltransferase activity"/>
    <property type="evidence" value="ECO:0007669"/>
    <property type="project" value="UniProtKB-KW"/>
</dbReference>
<accession>A0A1I5DZN7</accession>
<dbReference type="Pfam" id="PF13439">
    <property type="entry name" value="Glyco_transf_4"/>
    <property type="match status" value="1"/>
</dbReference>
<dbReference type="AlphaFoldDB" id="A0A1I5DZN7"/>
<proteinExistence type="predicted"/>
<dbReference type="SUPFAM" id="SSF53756">
    <property type="entry name" value="UDP-Glycosyltransferase/glycogen phosphorylase"/>
    <property type="match status" value="1"/>
</dbReference>
<dbReference type="InterPro" id="IPR028098">
    <property type="entry name" value="Glyco_trans_4-like_N"/>
</dbReference>
<evidence type="ECO:0000313" key="6">
    <source>
        <dbReference type="Proteomes" id="UP000198867"/>
    </source>
</evidence>
<reference evidence="6" key="1">
    <citation type="submission" date="2016-10" db="EMBL/GenBank/DDBJ databases">
        <authorList>
            <person name="Varghese N."/>
            <person name="Submissions S."/>
        </authorList>
    </citation>
    <scope>NUCLEOTIDE SEQUENCE [LARGE SCALE GENOMIC DNA]</scope>
    <source>
        <strain evidence="6">CGMCC 1.11101</strain>
    </source>
</reference>
<keyword evidence="6" id="KW-1185">Reference proteome</keyword>
<evidence type="ECO:0000256" key="3">
    <source>
        <dbReference type="ARBA" id="ARBA00022679"/>
    </source>
</evidence>
<evidence type="ECO:0000313" key="5">
    <source>
        <dbReference type="EMBL" id="SFO04744.1"/>
    </source>
</evidence>
<dbReference type="CDD" id="cd03801">
    <property type="entry name" value="GT4_PimA-like"/>
    <property type="match status" value="1"/>
</dbReference>
<evidence type="ECO:0000259" key="4">
    <source>
        <dbReference type="Pfam" id="PF13439"/>
    </source>
</evidence>
<dbReference type="InterPro" id="IPR050194">
    <property type="entry name" value="Glycosyltransferase_grp1"/>
</dbReference>
<feature type="domain" description="Glycosyltransferase subfamily 4-like N-terminal" evidence="4">
    <location>
        <begin position="24"/>
        <end position="192"/>
    </location>
</feature>
<keyword evidence="3 5" id="KW-0808">Transferase</keyword>
<gene>
    <name evidence="5" type="ORF">SAMN05216219_3196</name>
</gene>
<dbReference type="STRING" id="995034.SAMN05216219_3196"/>
<dbReference type="PANTHER" id="PTHR45947:SF3">
    <property type="entry name" value="SULFOQUINOVOSYL TRANSFERASE SQD2"/>
    <property type="match status" value="1"/>
</dbReference>
<evidence type="ECO:0000256" key="2">
    <source>
        <dbReference type="ARBA" id="ARBA00022676"/>
    </source>
</evidence>
<dbReference type="GO" id="GO:1901137">
    <property type="term" value="P:carbohydrate derivative biosynthetic process"/>
    <property type="evidence" value="ECO:0007669"/>
    <property type="project" value="UniProtKB-ARBA"/>
</dbReference>